<dbReference type="InterPro" id="IPR011032">
    <property type="entry name" value="GroES-like_sf"/>
</dbReference>
<organism evidence="2 3">
    <name type="scientific">Virgisporangium ochraceum</name>
    <dbReference type="NCBI Taxonomy" id="65505"/>
    <lineage>
        <taxon>Bacteria</taxon>
        <taxon>Bacillati</taxon>
        <taxon>Actinomycetota</taxon>
        <taxon>Actinomycetes</taxon>
        <taxon>Micromonosporales</taxon>
        <taxon>Micromonosporaceae</taxon>
        <taxon>Virgisporangium</taxon>
    </lineage>
</organism>
<dbReference type="CDD" id="cd08267">
    <property type="entry name" value="MDR1"/>
    <property type="match status" value="1"/>
</dbReference>
<dbReference type="PANTHER" id="PTHR11695:SF648">
    <property type="entry name" value="ZINC-BINDING OXIDOREDUCTASE"/>
    <property type="match status" value="1"/>
</dbReference>
<dbReference type="GO" id="GO:0016491">
    <property type="term" value="F:oxidoreductase activity"/>
    <property type="evidence" value="ECO:0007669"/>
    <property type="project" value="InterPro"/>
</dbReference>
<dbReference type="InterPro" id="IPR013154">
    <property type="entry name" value="ADH-like_N"/>
</dbReference>
<dbReference type="Gene3D" id="3.90.180.10">
    <property type="entry name" value="Medium-chain alcohol dehydrogenases, catalytic domain"/>
    <property type="match status" value="1"/>
</dbReference>
<dbReference type="EMBL" id="BOPH01000005">
    <property type="protein sequence ID" value="GIJ65507.1"/>
    <property type="molecule type" value="Genomic_DNA"/>
</dbReference>
<comment type="caution">
    <text evidence="2">The sequence shown here is derived from an EMBL/GenBank/DDBJ whole genome shotgun (WGS) entry which is preliminary data.</text>
</comment>
<evidence type="ECO:0000313" key="3">
    <source>
        <dbReference type="Proteomes" id="UP000635606"/>
    </source>
</evidence>
<proteinExistence type="predicted"/>
<dbReference type="InterPro" id="IPR020843">
    <property type="entry name" value="ER"/>
</dbReference>
<dbReference type="AlphaFoldDB" id="A0A8J3ZK09"/>
<evidence type="ECO:0000313" key="2">
    <source>
        <dbReference type="EMBL" id="GIJ65507.1"/>
    </source>
</evidence>
<dbReference type="SUPFAM" id="SSF50129">
    <property type="entry name" value="GroES-like"/>
    <property type="match status" value="1"/>
</dbReference>
<dbReference type="InterPro" id="IPR050700">
    <property type="entry name" value="YIM1/Zinc_Alcohol_DH_Fams"/>
</dbReference>
<name>A0A8J3ZK09_9ACTN</name>
<dbReference type="InterPro" id="IPR036291">
    <property type="entry name" value="NAD(P)-bd_dom_sf"/>
</dbReference>
<evidence type="ECO:0000259" key="1">
    <source>
        <dbReference type="SMART" id="SM00829"/>
    </source>
</evidence>
<protein>
    <submittedName>
        <fullName evidence="2">NADPH:quinone reductase</fullName>
    </submittedName>
</protein>
<reference evidence="2" key="1">
    <citation type="submission" date="2021-01" db="EMBL/GenBank/DDBJ databases">
        <title>Whole genome shotgun sequence of Virgisporangium ochraceum NBRC 16418.</title>
        <authorList>
            <person name="Komaki H."/>
            <person name="Tamura T."/>
        </authorList>
    </citation>
    <scope>NUCLEOTIDE SEQUENCE</scope>
    <source>
        <strain evidence="2">NBRC 16418</strain>
    </source>
</reference>
<feature type="domain" description="Enoyl reductase (ER)" evidence="1">
    <location>
        <begin position="10"/>
        <end position="323"/>
    </location>
</feature>
<sequence length="325" mass="33791">MKAIAQDRYGPADVLRLRDVPTPRIGPDDVLVEVRAAGVDPGVWIFMTGRPYAVRAASGLRRPRVPVRGRDVAGVVAEVGANVTRFRPGDEVFGTCRSGSYAEFAAAPENRLASKPAGMTFEQAAATPISGGTALQAVRDHARVEKGQQVLITGATGGVGSFAVQLAKSYGATVTAVCGPTKADLARTLGADEVIDYTGAEIDSGGPRYDVIIDIAGCRSLALLRRAAAPKARIALVGGGHDSGGLLGGFSRQLLQAPFASMRGGRTFINAGSRERVDVFDELGRLITGGVVTPTVTRAYPLAEAPDAIRYLAEGHAAGKVVVTI</sequence>
<keyword evidence="3" id="KW-1185">Reference proteome</keyword>
<dbReference type="Gene3D" id="3.40.50.720">
    <property type="entry name" value="NAD(P)-binding Rossmann-like Domain"/>
    <property type="match status" value="1"/>
</dbReference>
<dbReference type="Proteomes" id="UP000635606">
    <property type="component" value="Unassembled WGS sequence"/>
</dbReference>
<dbReference type="Pfam" id="PF08240">
    <property type="entry name" value="ADH_N"/>
    <property type="match status" value="1"/>
</dbReference>
<dbReference type="Pfam" id="PF13602">
    <property type="entry name" value="ADH_zinc_N_2"/>
    <property type="match status" value="1"/>
</dbReference>
<dbReference type="SUPFAM" id="SSF51735">
    <property type="entry name" value="NAD(P)-binding Rossmann-fold domains"/>
    <property type="match status" value="1"/>
</dbReference>
<dbReference type="PANTHER" id="PTHR11695">
    <property type="entry name" value="ALCOHOL DEHYDROGENASE RELATED"/>
    <property type="match status" value="1"/>
</dbReference>
<dbReference type="SMART" id="SM00829">
    <property type="entry name" value="PKS_ER"/>
    <property type="match status" value="1"/>
</dbReference>
<accession>A0A8J3ZK09</accession>
<gene>
    <name evidence="2" type="ORF">Voc01_004240</name>
</gene>
<dbReference type="RefSeq" id="WP_203925509.1">
    <property type="nucleotide sequence ID" value="NZ_BOPH01000005.1"/>
</dbReference>